<dbReference type="OrthoDB" id="2841294at2759"/>
<accession>A0A8H5HID1</accession>
<keyword evidence="1" id="KW-0732">Signal</keyword>
<proteinExistence type="predicted"/>
<sequence length="144" mass="14718">MKFAPTTLLTLLTAVSTSFAQNVVIGAPAMGSSVTAGSNLTVRVDRPDTLSGSEEVAVVVGLWSCGDNACPGPSSVLGTILYNGPFKPQFSEPSNGLPPHENFSVAIPATFTKGRAQFGVVHVALGGAGLAPFMQTLNTTVNVV</sequence>
<keyword evidence="3" id="KW-1185">Reference proteome</keyword>
<evidence type="ECO:0000256" key="1">
    <source>
        <dbReference type="SAM" id="SignalP"/>
    </source>
</evidence>
<gene>
    <name evidence="2" type="ORF">D9757_007404</name>
</gene>
<evidence type="ECO:0000313" key="3">
    <source>
        <dbReference type="Proteomes" id="UP000518752"/>
    </source>
</evidence>
<evidence type="ECO:0000313" key="2">
    <source>
        <dbReference type="EMBL" id="KAF5383928.1"/>
    </source>
</evidence>
<dbReference type="Pfam" id="PF19271">
    <property type="entry name" value="Nis1"/>
    <property type="match status" value="1"/>
</dbReference>
<name>A0A8H5HID1_9AGAR</name>
<feature type="signal peptide" evidence="1">
    <location>
        <begin position="1"/>
        <end position="20"/>
    </location>
</feature>
<dbReference type="InterPro" id="IPR045469">
    <property type="entry name" value="Nis1"/>
</dbReference>
<protein>
    <submittedName>
        <fullName evidence="2">Uncharacterized protein</fullName>
    </submittedName>
</protein>
<comment type="caution">
    <text evidence="2">The sequence shown here is derived from an EMBL/GenBank/DDBJ whole genome shotgun (WGS) entry which is preliminary data.</text>
</comment>
<dbReference type="AlphaFoldDB" id="A0A8H5HID1"/>
<dbReference type="Proteomes" id="UP000518752">
    <property type="component" value="Unassembled WGS sequence"/>
</dbReference>
<dbReference type="EMBL" id="JAACJN010000046">
    <property type="protein sequence ID" value="KAF5383928.1"/>
    <property type="molecule type" value="Genomic_DNA"/>
</dbReference>
<organism evidence="2 3">
    <name type="scientific">Collybiopsis confluens</name>
    <dbReference type="NCBI Taxonomy" id="2823264"/>
    <lineage>
        <taxon>Eukaryota</taxon>
        <taxon>Fungi</taxon>
        <taxon>Dikarya</taxon>
        <taxon>Basidiomycota</taxon>
        <taxon>Agaricomycotina</taxon>
        <taxon>Agaricomycetes</taxon>
        <taxon>Agaricomycetidae</taxon>
        <taxon>Agaricales</taxon>
        <taxon>Marasmiineae</taxon>
        <taxon>Omphalotaceae</taxon>
        <taxon>Collybiopsis</taxon>
    </lineage>
</organism>
<feature type="chain" id="PRO_5034817219" evidence="1">
    <location>
        <begin position="21"/>
        <end position="144"/>
    </location>
</feature>
<reference evidence="2 3" key="1">
    <citation type="journal article" date="2020" name="ISME J.">
        <title>Uncovering the hidden diversity of litter-decomposition mechanisms in mushroom-forming fungi.</title>
        <authorList>
            <person name="Floudas D."/>
            <person name="Bentzer J."/>
            <person name="Ahren D."/>
            <person name="Johansson T."/>
            <person name="Persson P."/>
            <person name="Tunlid A."/>
        </authorList>
    </citation>
    <scope>NUCLEOTIDE SEQUENCE [LARGE SCALE GENOMIC DNA]</scope>
    <source>
        <strain evidence="2 3">CBS 406.79</strain>
    </source>
</reference>